<proteinExistence type="inferred from homology"/>
<feature type="domain" description="Gamma tubulin complex component C-terminal" evidence="10">
    <location>
        <begin position="524"/>
        <end position="911"/>
    </location>
</feature>
<dbReference type="FunFam" id="1.20.120.1900:FF:000002">
    <property type="entry name" value="Gamma-tubulin complex component"/>
    <property type="match status" value="1"/>
</dbReference>
<dbReference type="GO" id="GO:0051225">
    <property type="term" value="P:spindle assembly"/>
    <property type="evidence" value="ECO:0007669"/>
    <property type="project" value="TreeGrafter"/>
</dbReference>
<evidence type="ECO:0000256" key="7">
    <source>
        <dbReference type="ARBA" id="ARBA00093572"/>
    </source>
</evidence>
<keyword evidence="5 8" id="KW-0206">Cytoskeleton</keyword>
<name>A0A1B0G596_GLOMM</name>
<evidence type="ECO:0000259" key="10">
    <source>
        <dbReference type="Pfam" id="PF04130"/>
    </source>
</evidence>
<organism evidence="12 13">
    <name type="scientific">Glossina morsitans morsitans</name>
    <name type="common">Savannah tsetse fly</name>
    <dbReference type="NCBI Taxonomy" id="37546"/>
    <lineage>
        <taxon>Eukaryota</taxon>
        <taxon>Metazoa</taxon>
        <taxon>Ecdysozoa</taxon>
        <taxon>Arthropoda</taxon>
        <taxon>Hexapoda</taxon>
        <taxon>Insecta</taxon>
        <taxon>Pterygota</taxon>
        <taxon>Neoptera</taxon>
        <taxon>Endopterygota</taxon>
        <taxon>Diptera</taxon>
        <taxon>Brachycera</taxon>
        <taxon>Muscomorpha</taxon>
        <taxon>Hippoboscoidea</taxon>
        <taxon>Glossinidae</taxon>
        <taxon>Glossina</taxon>
    </lineage>
</organism>
<dbReference type="Pfam" id="PF04130">
    <property type="entry name" value="GCP_C_terminal"/>
    <property type="match status" value="1"/>
</dbReference>
<dbReference type="GO" id="GO:0000278">
    <property type="term" value="P:mitotic cell cycle"/>
    <property type="evidence" value="ECO:0007669"/>
    <property type="project" value="TreeGrafter"/>
</dbReference>
<feature type="coiled-coil region" evidence="9">
    <location>
        <begin position="47"/>
        <end position="74"/>
    </location>
</feature>
<dbReference type="PhylomeDB" id="A0A1B0G596"/>
<dbReference type="GO" id="GO:0007020">
    <property type="term" value="P:microtubule nucleation"/>
    <property type="evidence" value="ECO:0007669"/>
    <property type="project" value="InterPro"/>
</dbReference>
<evidence type="ECO:0000256" key="6">
    <source>
        <dbReference type="ARBA" id="ARBA00093403"/>
    </source>
</evidence>
<dbReference type="InterPro" id="IPR040457">
    <property type="entry name" value="GCP_C"/>
</dbReference>
<dbReference type="GO" id="GO:0043015">
    <property type="term" value="F:gamma-tubulin binding"/>
    <property type="evidence" value="ECO:0007669"/>
    <property type="project" value="InterPro"/>
</dbReference>
<dbReference type="GO" id="GO:0000922">
    <property type="term" value="C:spindle pole"/>
    <property type="evidence" value="ECO:0007669"/>
    <property type="project" value="InterPro"/>
</dbReference>
<dbReference type="EnsemblMetazoa" id="GMOY008492-RA">
    <property type="protein sequence ID" value="GMOY008492-PA"/>
    <property type="gene ID" value="GMOY008492"/>
</dbReference>
<dbReference type="GO" id="GO:0005874">
    <property type="term" value="C:microtubule"/>
    <property type="evidence" value="ECO:0007669"/>
    <property type="project" value="UniProtKB-KW"/>
</dbReference>
<dbReference type="Gene3D" id="1.20.120.1900">
    <property type="entry name" value="Gamma-tubulin complex, C-terminal domain"/>
    <property type="match status" value="1"/>
</dbReference>
<sequence length="928" mass="107087">MSDPAMKDPIRVTLKKLIQHSRANFTADDVLKEFRTVKEKRNNRKLLKILEILAKNQHKALENLQETAKLLEKKDPFYCLINFLNYYSDVNIMQSMRKKELVSSTPLLSKNMLDASESVSEIKERVVQAASGGLSRASQNNNAIVSLGLLAPPPLSLTSSNNITTTASATNTSATISLGNASLYPAVKTDHNPDSLWEFHNMDNFQFQQSNIAAIPINSQENLLLYDLIYCLTGMRGSYITPIANVFEGESVGRAISIKFKVSEQIHSSLRDIAQEILPLASHYTCIQKFIQKTTFTQCSQVLQALSEALNNLIHDYYLLLAQLEAELNAGNLTLHKMLFYVRPTLNTMEVLAGAVSLIVTNDLHGGHALTLLFNQISALTGDEESQRFMIQLTQRAAVPYMNILQLWIQKGAINDPQQEFLVEDNEVIRREELPEHYSSDYWEKRYTVRRERIPCFLEKVSDIILRTGKYLNVIRQCGKKVTLPQTMDLQFSPTNQNHIAVIQNAYRFASKNLLEVLLKENDLMGHLMSVKRYLLLQQGDFITEFMDACEEELAKNVDKVLPMKLENLLGLTLRLSSAKHDPYKDDVHCELLTYDLVTQMSKIMNNEEEYWLSHDRLDLNGLECFAFRYEVKWPVSLVLNHIAISKYQMLFRQLFYCKHVERQLCKIWKENSIAKKFSPQAAELYRSAFTLRQRMMNAVQNLEYYMMVEVIEPNWHLFIQNMNKVSVQEEYRYSFRNVLLIRVPASSEHGLKNYYLHTNWFKTFSLLKVENVDEVLSFHQDFLDSCLKNCMLTDTTTLNRSIFKMCNICLKFCEFIQKSQRFFLDAELTSMVCDSNDEDNSDSELDFSNQKQSETSLAPTDTFSERVKRFDLEFTALLIGLLKQINDVASDNPSDRFINLVHRINFNSFYNEQMDKLCAKDALMTHR</sequence>
<dbReference type="STRING" id="37546.A0A1B0G596"/>
<protein>
    <recommendedName>
        <fullName evidence="8">Gamma-tubulin complex component</fullName>
    </recommendedName>
</protein>
<evidence type="ECO:0000313" key="13">
    <source>
        <dbReference type="Proteomes" id="UP000092444"/>
    </source>
</evidence>
<comment type="similarity">
    <text evidence="2 8">Belongs to the TUBGCP family.</text>
</comment>
<accession>A0A1B0G596</accession>
<keyword evidence="13" id="KW-1185">Reference proteome</keyword>
<evidence type="ECO:0000256" key="2">
    <source>
        <dbReference type="ARBA" id="ARBA00010337"/>
    </source>
</evidence>
<evidence type="ECO:0000256" key="8">
    <source>
        <dbReference type="RuleBase" id="RU363050"/>
    </source>
</evidence>
<comment type="subcellular location">
    <subcellularLocation>
        <location evidence="1">Cytoplasm</location>
        <location evidence="1">Cytoskeleton</location>
        <location evidence="1">Microtubule organizing center</location>
        <location evidence="1">Centrosome</location>
    </subcellularLocation>
</comment>
<dbReference type="AlphaFoldDB" id="A0A1B0G596"/>
<dbReference type="PANTHER" id="PTHR19302">
    <property type="entry name" value="GAMMA TUBULIN COMPLEX PROTEIN"/>
    <property type="match status" value="1"/>
</dbReference>
<keyword evidence="4 8" id="KW-0493">Microtubule</keyword>
<keyword evidence="9" id="KW-0175">Coiled coil</keyword>
<dbReference type="InterPro" id="IPR042241">
    <property type="entry name" value="GCP_C_sf"/>
</dbReference>
<dbReference type="InterPro" id="IPR041470">
    <property type="entry name" value="GCP_N"/>
</dbReference>
<evidence type="ECO:0000256" key="3">
    <source>
        <dbReference type="ARBA" id="ARBA00022490"/>
    </source>
</evidence>
<dbReference type="InterPro" id="IPR007259">
    <property type="entry name" value="GCP"/>
</dbReference>
<evidence type="ECO:0000256" key="4">
    <source>
        <dbReference type="ARBA" id="ARBA00022701"/>
    </source>
</evidence>
<evidence type="ECO:0000259" key="11">
    <source>
        <dbReference type="Pfam" id="PF17681"/>
    </source>
</evidence>
<dbReference type="EMBL" id="CCAG010022616">
    <property type="status" value="NOT_ANNOTATED_CDS"/>
    <property type="molecule type" value="Genomic_DNA"/>
</dbReference>
<comment type="subunit">
    <text evidence="7">Component of the gamma-tubulin ring complex (gTuRC) consisting of TUBGCP2, TUBGCP3, TUBGCP4, TUBGCP5 and TUBGCP6 and gamma-tubulin TUBG1 or TUBG2. TUBGCP2, TUBGCP3, TUBGCP4, TUBGCP5 and TUBGCP6 assemble in a 5:5:2:1:1 stoichiometry; each is associated with a gamma-tubulin, thereby arranging 14 gamma-tubulins in a helical manner. Gamma-tubulin at the first position is blocked by TUBGCP3 at the last position, allowing 13 protafilaments to grow into a microtubule. The gTuRC (via TUBGCP3 and TUBGCP6) interacts with ACTB and MZT1; the interactions form a luminal bridge that stabilizes the initial structure during complex assembly. The gTuRC (via TUBGCP2) interacts with MZT2A/MZT2B and CDK5RAP2 (via CM1 motif); the interactions play a role in gTuRC activation. Interacts with ATF5; the ATF5:PCNT:polyglutamylated tubulin (PGT) tripartite unites the mother centriole and the pericentriolar material (PCM) in the centrosome.</text>
</comment>
<dbReference type="PANTHER" id="PTHR19302:SF13">
    <property type="entry name" value="GAMMA-TUBULIN COMPLEX COMPONENT 2"/>
    <property type="match status" value="1"/>
</dbReference>
<keyword evidence="3 8" id="KW-0963">Cytoplasm</keyword>
<evidence type="ECO:0000313" key="12">
    <source>
        <dbReference type="EnsemblMetazoa" id="GMOY008492-PA"/>
    </source>
</evidence>
<dbReference type="GO" id="GO:0051321">
    <property type="term" value="P:meiotic cell cycle"/>
    <property type="evidence" value="ECO:0007669"/>
    <property type="project" value="TreeGrafter"/>
</dbReference>
<comment type="function">
    <text evidence="6">Component of the gamma-tubulin ring complex (gTuRC) which mediates microtubule nucleation. The gTuRC regulates the minus-end nucleation of alpha-beta tubulin heterodimers that grow into microtubule protafilaments, a critical step in centrosome duplication and spindle formation. Plays a role in neuronal migration.</text>
</comment>
<reference evidence="12" key="1">
    <citation type="submission" date="2020-05" db="UniProtKB">
        <authorList>
            <consortium name="EnsemblMetazoa"/>
        </authorList>
    </citation>
    <scope>IDENTIFICATION</scope>
    <source>
        <strain evidence="12">Yale</strain>
    </source>
</reference>
<dbReference type="GO" id="GO:0005813">
    <property type="term" value="C:centrosome"/>
    <property type="evidence" value="ECO:0007669"/>
    <property type="project" value="UniProtKB-SubCell"/>
</dbReference>
<dbReference type="GO" id="GO:0000930">
    <property type="term" value="C:gamma-tubulin complex"/>
    <property type="evidence" value="ECO:0007669"/>
    <property type="project" value="TreeGrafter"/>
</dbReference>
<evidence type="ECO:0000256" key="9">
    <source>
        <dbReference type="SAM" id="Coils"/>
    </source>
</evidence>
<dbReference type="GO" id="GO:0051011">
    <property type="term" value="F:microtubule minus-end binding"/>
    <property type="evidence" value="ECO:0007669"/>
    <property type="project" value="TreeGrafter"/>
</dbReference>
<evidence type="ECO:0000256" key="5">
    <source>
        <dbReference type="ARBA" id="ARBA00023212"/>
    </source>
</evidence>
<dbReference type="VEuPathDB" id="VectorBase:GMOY008492"/>
<dbReference type="GO" id="GO:0031122">
    <property type="term" value="P:cytoplasmic microtubule organization"/>
    <property type="evidence" value="ECO:0007669"/>
    <property type="project" value="TreeGrafter"/>
</dbReference>
<feature type="domain" description="Gamma tubulin complex component protein N-terminal" evidence="11">
    <location>
        <begin position="225"/>
        <end position="521"/>
    </location>
</feature>
<evidence type="ECO:0000256" key="1">
    <source>
        <dbReference type="ARBA" id="ARBA00004300"/>
    </source>
</evidence>
<dbReference type="Proteomes" id="UP000092444">
    <property type="component" value="Unassembled WGS sequence"/>
</dbReference>
<dbReference type="Pfam" id="PF17681">
    <property type="entry name" value="GCP_N_terminal"/>
    <property type="match status" value="1"/>
</dbReference>